<dbReference type="AlphaFoldDB" id="A0A317CE60"/>
<proteinExistence type="predicted"/>
<dbReference type="Gene3D" id="3.30.1240.10">
    <property type="match status" value="1"/>
</dbReference>
<accession>A0A317CE60</accession>
<dbReference type="GO" id="GO:0005829">
    <property type="term" value="C:cytosol"/>
    <property type="evidence" value="ECO:0007669"/>
    <property type="project" value="TreeGrafter"/>
</dbReference>
<dbReference type="NCBIfam" id="TIGR01484">
    <property type="entry name" value="HAD-SF-IIB"/>
    <property type="match status" value="1"/>
</dbReference>
<dbReference type="Gene3D" id="3.40.50.1000">
    <property type="entry name" value="HAD superfamily/HAD-like"/>
    <property type="match status" value="1"/>
</dbReference>
<dbReference type="InterPro" id="IPR023214">
    <property type="entry name" value="HAD_sf"/>
</dbReference>
<evidence type="ECO:0000313" key="1">
    <source>
        <dbReference type="EMBL" id="PWQ96401.1"/>
    </source>
</evidence>
<evidence type="ECO:0000313" key="2">
    <source>
        <dbReference type="Proteomes" id="UP000245506"/>
    </source>
</evidence>
<protein>
    <recommendedName>
        <fullName evidence="3">Haloacid dehalogenase</fullName>
    </recommendedName>
</protein>
<dbReference type="EMBL" id="QGKL01000029">
    <property type="protein sequence ID" value="PWQ96401.1"/>
    <property type="molecule type" value="Genomic_DNA"/>
</dbReference>
<keyword evidence="2" id="KW-1185">Reference proteome</keyword>
<evidence type="ECO:0008006" key="3">
    <source>
        <dbReference type="Google" id="ProtNLM"/>
    </source>
</evidence>
<dbReference type="SUPFAM" id="SSF56784">
    <property type="entry name" value="HAD-like"/>
    <property type="match status" value="1"/>
</dbReference>
<organism evidence="1 2">
    <name type="scientific">Leucothrix arctica</name>
    <dbReference type="NCBI Taxonomy" id="1481894"/>
    <lineage>
        <taxon>Bacteria</taxon>
        <taxon>Pseudomonadati</taxon>
        <taxon>Pseudomonadota</taxon>
        <taxon>Gammaproteobacteria</taxon>
        <taxon>Thiotrichales</taxon>
        <taxon>Thiotrichaceae</taxon>
        <taxon>Leucothrix</taxon>
    </lineage>
</organism>
<gene>
    <name evidence="1" type="ORF">DKT75_10485</name>
</gene>
<dbReference type="PROSITE" id="PS01228">
    <property type="entry name" value="COF_1"/>
    <property type="match status" value="1"/>
</dbReference>
<dbReference type="PANTHER" id="PTHR10000">
    <property type="entry name" value="PHOSPHOSERINE PHOSPHATASE"/>
    <property type="match status" value="1"/>
</dbReference>
<dbReference type="InterPro" id="IPR006379">
    <property type="entry name" value="HAD-SF_hydro_IIB"/>
</dbReference>
<dbReference type="Proteomes" id="UP000245506">
    <property type="component" value="Unassembled WGS sequence"/>
</dbReference>
<name>A0A317CE60_9GAMM</name>
<reference evidence="1 2" key="1">
    <citation type="submission" date="2018-05" db="EMBL/GenBank/DDBJ databases">
        <title>Leucothrix arctica sp. nov., isolated from Arctic seawater.</title>
        <authorList>
            <person name="Choi A."/>
            <person name="Baek K."/>
        </authorList>
    </citation>
    <scope>NUCLEOTIDE SEQUENCE [LARGE SCALE GENOMIC DNA]</scope>
    <source>
        <strain evidence="1 2">IMCC9719</strain>
    </source>
</reference>
<comment type="caution">
    <text evidence="1">The sequence shown here is derived from an EMBL/GenBank/DDBJ whole genome shotgun (WGS) entry which is preliminary data.</text>
</comment>
<dbReference type="InterPro" id="IPR036412">
    <property type="entry name" value="HAD-like_sf"/>
</dbReference>
<dbReference type="GO" id="GO:0016791">
    <property type="term" value="F:phosphatase activity"/>
    <property type="evidence" value="ECO:0007669"/>
    <property type="project" value="TreeGrafter"/>
</dbReference>
<dbReference type="Pfam" id="PF08282">
    <property type="entry name" value="Hydrolase_3"/>
    <property type="match status" value="1"/>
</dbReference>
<sequence length="275" mass="30666">MVMELAVFDLDGTLLNGKQQLSDYTRETLLLMQHNNIPYTLATGRTLHAAQECIEGAHFPLLHVYNNGVVIWCPETTRYTHHNSLNHKEIEVVLNAFAKQPISPFIFAVEPDGTHSVYMGELETENCKFYGDKFDARKGLAVKPLESLHEGVKITNVNALGDEQVIAQLCAEIRTAPELVVYNGGDMYTAGYHWMDLHHHSSSKGEAVQTLKASLGFDKVVCFGDSDNDFSMFQMADEAYATANALDELKAMATGVIGHHEEDGVARFLRQRYSL</sequence>
<dbReference type="GO" id="GO:0000287">
    <property type="term" value="F:magnesium ion binding"/>
    <property type="evidence" value="ECO:0007669"/>
    <property type="project" value="UniProtKB-ARBA"/>
</dbReference>
<dbReference type="PANTHER" id="PTHR10000:SF8">
    <property type="entry name" value="HAD SUPERFAMILY HYDROLASE-LIKE, TYPE 3"/>
    <property type="match status" value="1"/>
</dbReference>